<dbReference type="InterPro" id="IPR005811">
    <property type="entry name" value="SUCC_ACL_C"/>
</dbReference>
<dbReference type="GO" id="GO:0006099">
    <property type="term" value="P:tricarboxylic acid cycle"/>
    <property type="evidence" value="ECO:0007669"/>
    <property type="project" value="UniProtKB-UniRule"/>
</dbReference>
<evidence type="ECO:0000256" key="7">
    <source>
        <dbReference type="HAMAP-Rule" id="MF_00558"/>
    </source>
</evidence>
<accession>A0A7C3URD3</accession>
<dbReference type="InterPro" id="IPR011761">
    <property type="entry name" value="ATP-grasp"/>
</dbReference>
<keyword evidence="4 7" id="KW-0479">Metal-binding</keyword>
<dbReference type="InterPro" id="IPR016102">
    <property type="entry name" value="Succinyl-CoA_synth-like"/>
</dbReference>
<dbReference type="GO" id="GO:0042709">
    <property type="term" value="C:succinate-CoA ligase complex"/>
    <property type="evidence" value="ECO:0007669"/>
    <property type="project" value="TreeGrafter"/>
</dbReference>
<feature type="domain" description="ATP-grasp" evidence="9">
    <location>
        <begin position="9"/>
        <end position="252"/>
    </location>
</feature>
<dbReference type="PIRSF" id="PIRSF001554">
    <property type="entry name" value="SucCS_beta"/>
    <property type="match status" value="1"/>
</dbReference>
<dbReference type="EMBL" id="DTMQ01000040">
    <property type="protein sequence ID" value="HGE99630.1"/>
    <property type="molecule type" value="Genomic_DNA"/>
</dbReference>
<evidence type="ECO:0000256" key="6">
    <source>
        <dbReference type="ARBA" id="ARBA00022842"/>
    </source>
</evidence>
<comment type="pathway">
    <text evidence="7">Carbohydrate metabolism; tricarboxylic acid cycle; succinate from succinyl-CoA (ligase route): step 1/1.</text>
</comment>
<keyword evidence="7 8" id="KW-0067">ATP-binding</keyword>
<dbReference type="GO" id="GO:0006104">
    <property type="term" value="P:succinyl-CoA metabolic process"/>
    <property type="evidence" value="ECO:0007669"/>
    <property type="project" value="TreeGrafter"/>
</dbReference>
<evidence type="ECO:0000256" key="8">
    <source>
        <dbReference type="PROSITE-ProRule" id="PRU00409"/>
    </source>
</evidence>
<evidence type="ECO:0000313" key="10">
    <source>
        <dbReference type="EMBL" id="HGE99630.1"/>
    </source>
</evidence>
<reference evidence="10" key="1">
    <citation type="journal article" date="2020" name="mSystems">
        <title>Genome- and Community-Level Interaction Insights into Carbon Utilization and Element Cycling Functions of Hydrothermarchaeota in Hydrothermal Sediment.</title>
        <authorList>
            <person name="Zhou Z."/>
            <person name="Liu Y."/>
            <person name="Xu W."/>
            <person name="Pan J."/>
            <person name="Luo Z.H."/>
            <person name="Li M."/>
        </authorList>
    </citation>
    <scope>NUCLEOTIDE SEQUENCE [LARGE SCALE GENOMIC DNA]</scope>
    <source>
        <strain evidence="10">SpSt-906</strain>
    </source>
</reference>
<comment type="catalytic activity">
    <reaction evidence="7">
        <text>GTP + succinate + CoA = succinyl-CoA + GDP + phosphate</text>
        <dbReference type="Rhea" id="RHEA:22120"/>
        <dbReference type="ChEBI" id="CHEBI:30031"/>
        <dbReference type="ChEBI" id="CHEBI:37565"/>
        <dbReference type="ChEBI" id="CHEBI:43474"/>
        <dbReference type="ChEBI" id="CHEBI:57287"/>
        <dbReference type="ChEBI" id="CHEBI:57292"/>
        <dbReference type="ChEBI" id="CHEBI:58189"/>
    </reaction>
</comment>
<dbReference type="PROSITE" id="PS50975">
    <property type="entry name" value="ATP_GRASP"/>
    <property type="match status" value="1"/>
</dbReference>
<dbReference type="Gene3D" id="3.40.50.261">
    <property type="entry name" value="Succinyl-CoA synthetase domains"/>
    <property type="match status" value="1"/>
</dbReference>
<dbReference type="PROSITE" id="PS01217">
    <property type="entry name" value="SUCCINYL_COA_LIG_3"/>
    <property type="match status" value="1"/>
</dbReference>
<dbReference type="Gene3D" id="3.30.470.20">
    <property type="entry name" value="ATP-grasp fold, B domain"/>
    <property type="match status" value="1"/>
</dbReference>
<protein>
    <recommendedName>
        <fullName evidence="7">Succinate--CoA ligase [ADP-forming] subunit beta</fullName>
        <ecNumber evidence="7">6.2.1.5</ecNumber>
    </recommendedName>
    <alternativeName>
        <fullName evidence="7">Succinyl-CoA synthetase subunit beta</fullName>
        <shortName evidence="7">SCS-beta</shortName>
    </alternativeName>
</protein>
<feature type="binding site" evidence="7">
    <location>
        <position position="99"/>
    </location>
    <ligand>
        <name>ATP</name>
        <dbReference type="ChEBI" id="CHEBI:30616"/>
    </ligand>
</feature>
<feature type="binding site" evidence="7">
    <location>
        <begin position="311"/>
        <end position="313"/>
    </location>
    <ligand>
        <name>substrate</name>
        <note>ligand shared with subunit alpha</note>
    </ligand>
</feature>
<name>A0A7C3URD3_UNCW3</name>
<dbReference type="GO" id="GO:0004775">
    <property type="term" value="F:succinate-CoA ligase (ADP-forming) activity"/>
    <property type="evidence" value="ECO:0007669"/>
    <property type="project" value="UniProtKB-UniRule"/>
</dbReference>
<dbReference type="EC" id="6.2.1.5" evidence="7"/>
<keyword evidence="6 7" id="KW-0460">Magnesium</keyword>
<dbReference type="GO" id="GO:0005829">
    <property type="term" value="C:cytosol"/>
    <property type="evidence" value="ECO:0007669"/>
    <property type="project" value="TreeGrafter"/>
</dbReference>
<dbReference type="UniPathway" id="UPA00223">
    <property type="reaction ID" value="UER00999"/>
</dbReference>
<keyword evidence="2 7" id="KW-0816">Tricarboxylic acid cycle</keyword>
<dbReference type="GO" id="GO:0005524">
    <property type="term" value="F:ATP binding"/>
    <property type="evidence" value="ECO:0007669"/>
    <property type="project" value="UniProtKB-UniRule"/>
</dbReference>
<comment type="caution">
    <text evidence="7">Lacks conserved residue(s) required for the propagation of feature annotation.</text>
</comment>
<dbReference type="InterPro" id="IPR013650">
    <property type="entry name" value="ATP-grasp_succ-CoA_synth-type"/>
</dbReference>
<dbReference type="PANTHER" id="PTHR11815">
    <property type="entry name" value="SUCCINYL-COA SYNTHETASE BETA CHAIN"/>
    <property type="match status" value="1"/>
</dbReference>
<dbReference type="FunFam" id="3.40.50.261:FF:000001">
    <property type="entry name" value="Succinate--CoA ligase [ADP-forming] subunit beta"/>
    <property type="match status" value="1"/>
</dbReference>
<organism evidence="10">
    <name type="scientific">candidate division WOR-3 bacterium</name>
    <dbReference type="NCBI Taxonomy" id="2052148"/>
    <lineage>
        <taxon>Bacteria</taxon>
        <taxon>Bacteria division WOR-3</taxon>
    </lineage>
</organism>
<dbReference type="HAMAP" id="MF_00558">
    <property type="entry name" value="Succ_CoA_beta"/>
    <property type="match status" value="1"/>
</dbReference>
<evidence type="ECO:0000256" key="4">
    <source>
        <dbReference type="ARBA" id="ARBA00022723"/>
    </source>
</evidence>
<feature type="binding site" evidence="7">
    <location>
        <position position="206"/>
    </location>
    <ligand>
        <name>Mg(2+)</name>
        <dbReference type="ChEBI" id="CHEBI:18420"/>
    </ligand>
</feature>
<dbReference type="AlphaFoldDB" id="A0A7C3URD3"/>
<comment type="caution">
    <text evidence="10">The sequence shown here is derived from an EMBL/GenBank/DDBJ whole genome shotgun (WGS) entry which is preliminary data.</text>
</comment>
<evidence type="ECO:0000259" key="9">
    <source>
        <dbReference type="PROSITE" id="PS50975"/>
    </source>
</evidence>
<dbReference type="GO" id="GO:0000287">
    <property type="term" value="F:magnesium ion binding"/>
    <property type="evidence" value="ECO:0007669"/>
    <property type="project" value="UniProtKB-UniRule"/>
</dbReference>
<comment type="similarity">
    <text evidence="1 7">Belongs to the succinate/malate CoA ligase beta subunit family.</text>
</comment>
<dbReference type="Pfam" id="PF08442">
    <property type="entry name" value="ATP-grasp_2"/>
    <property type="match status" value="1"/>
</dbReference>
<feature type="binding site" evidence="7">
    <location>
        <position position="255"/>
    </location>
    <ligand>
        <name>substrate</name>
        <note>ligand shared with subunit alpha</note>
    </ligand>
</feature>
<evidence type="ECO:0000256" key="1">
    <source>
        <dbReference type="ARBA" id="ARBA00009182"/>
    </source>
</evidence>
<dbReference type="InterPro" id="IPR005809">
    <property type="entry name" value="Succ_CoA_ligase-like_bsu"/>
</dbReference>
<dbReference type="FunFam" id="3.30.470.20:FF:000002">
    <property type="entry name" value="Succinate--CoA ligase [ADP-forming] subunit beta"/>
    <property type="match status" value="1"/>
</dbReference>
<sequence>MKLIEFYAKEIFQRAGIPSPKERLVHSVDEGLSVIPEIGIPCVLKAQVLVGSRGKSGGVRFVEKEEELLTSLKEIFSLKIKENPVEMVLISEKVRIKKELFLSITIDRNLSQPVLLASPYGGMDIEEIARERPKRMLKEPIDPFLGLLPYQSRRVAFALLPNEPNLNSPLSSVIMALSKVFFENDCQLVEINPLVVSEEGNLLALDAKIILDDNARFRHPDWDKYEYNLSPLESIAKAEGLSYIKLSGEIATIVNGAGLAMATLDLLNTYGARAANFLDIGGSSSPEKTKKALEIITSSEVKVVLINIFGGITRCDDVAQGLIDFLKEKPLGLPIVVRLVGTNEEKARSLLSSLPSNFKIHFAQTMKEAVKKASELARSV</sequence>
<comment type="catalytic activity">
    <reaction evidence="7">
        <text>succinate + ATP + CoA = succinyl-CoA + ADP + phosphate</text>
        <dbReference type="Rhea" id="RHEA:17661"/>
        <dbReference type="ChEBI" id="CHEBI:30031"/>
        <dbReference type="ChEBI" id="CHEBI:30616"/>
        <dbReference type="ChEBI" id="CHEBI:43474"/>
        <dbReference type="ChEBI" id="CHEBI:57287"/>
        <dbReference type="ChEBI" id="CHEBI:57292"/>
        <dbReference type="ChEBI" id="CHEBI:456216"/>
        <dbReference type="EC" id="6.2.1.5"/>
    </reaction>
</comment>
<dbReference type="NCBIfam" id="NF001913">
    <property type="entry name" value="PRK00696.1"/>
    <property type="match status" value="1"/>
</dbReference>
<comment type="cofactor">
    <cofactor evidence="7">
        <name>Mg(2+)</name>
        <dbReference type="ChEBI" id="CHEBI:18420"/>
    </cofactor>
    <text evidence="7">Binds 1 Mg(2+) ion per subunit.</text>
</comment>
<comment type="subunit">
    <text evidence="7">Heterotetramer of two alpha and two beta subunits.</text>
</comment>
<dbReference type="InterPro" id="IPR013815">
    <property type="entry name" value="ATP_grasp_subdomain_1"/>
</dbReference>
<gene>
    <name evidence="7" type="primary">sucC</name>
    <name evidence="10" type="ORF">ENX07_06140</name>
</gene>
<evidence type="ECO:0000256" key="3">
    <source>
        <dbReference type="ARBA" id="ARBA00022598"/>
    </source>
</evidence>
<keyword evidence="5 7" id="KW-0547">Nucleotide-binding</keyword>
<dbReference type="SUPFAM" id="SSF56059">
    <property type="entry name" value="Glutathione synthetase ATP-binding domain-like"/>
    <property type="match status" value="1"/>
</dbReference>
<dbReference type="NCBIfam" id="TIGR01016">
    <property type="entry name" value="sucCoAbeta"/>
    <property type="match status" value="1"/>
</dbReference>
<dbReference type="Pfam" id="PF00549">
    <property type="entry name" value="Ligase_CoA"/>
    <property type="match status" value="1"/>
</dbReference>
<evidence type="ECO:0000256" key="2">
    <source>
        <dbReference type="ARBA" id="ARBA00022532"/>
    </source>
</evidence>
<dbReference type="InterPro" id="IPR017866">
    <property type="entry name" value="Succ-CoA_synthase_bsu_CS"/>
</dbReference>
<keyword evidence="3 7" id="KW-0436">Ligase</keyword>
<dbReference type="Gene3D" id="3.30.1490.20">
    <property type="entry name" value="ATP-grasp fold, A domain"/>
    <property type="match status" value="1"/>
</dbReference>
<feature type="binding site" evidence="7">
    <location>
        <position position="45"/>
    </location>
    <ligand>
        <name>ATP</name>
        <dbReference type="ChEBI" id="CHEBI:30616"/>
    </ligand>
</feature>
<dbReference type="PANTHER" id="PTHR11815:SF10">
    <property type="entry name" value="SUCCINATE--COA LIGASE [GDP-FORMING] SUBUNIT BETA, MITOCHONDRIAL"/>
    <property type="match status" value="1"/>
</dbReference>
<comment type="function">
    <text evidence="7">Succinyl-CoA synthetase functions in the citric acid cycle (TCA), coupling the hydrolysis of succinyl-CoA to the synthesis of either ATP or GTP and thus represents the only step of substrate-level phosphorylation in the TCA. The beta subunit provides nucleotide specificity of the enzyme and binds the substrate succinate, while the binding sites for coenzyme A and phosphate are found in the alpha subunit.</text>
</comment>
<proteinExistence type="inferred from homology"/>
<dbReference type="SUPFAM" id="SSF52210">
    <property type="entry name" value="Succinyl-CoA synthetase domains"/>
    <property type="match status" value="1"/>
</dbReference>
<evidence type="ECO:0000256" key="5">
    <source>
        <dbReference type="ARBA" id="ARBA00022741"/>
    </source>
</evidence>
<feature type="binding site" evidence="7">
    <location>
        <position position="94"/>
    </location>
    <ligand>
        <name>ATP</name>
        <dbReference type="ChEBI" id="CHEBI:30616"/>
    </ligand>
</feature>
<feature type="binding site" evidence="7">
    <location>
        <position position="192"/>
    </location>
    <ligand>
        <name>Mg(2+)</name>
        <dbReference type="ChEBI" id="CHEBI:18420"/>
    </ligand>
</feature>